<dbReference type="RefSeq" id="WP_314203758.1">
    <property type="nucleotide sequence ID" value="NZ_JAVTLL010000018.1"/>
</dbReference>
<evidence type="ECO:0000313" key="1">
    <source>
        <dbReference type="EMBL" id="MDT7844164.1"/>
    </source>
</evidence>
<keyword evidence="2" id="KW-1185">Reference proteome</keyword>
<proteinExistence type="predicted"/>
<name>A0ABU3LY46_9ACTN</name>
<reference evidence="2" key="1">
    <citation type="submission" date="2023-07" db="EMBL/GenBank/DDBJ databases">
        <title>Draft genome sequence of the endophytic actinobacterium Streptomyces justiciae WPN32, a potential antibiotic producer.</title>
        <authorList>
            <person name="Yasawong M."/>
            <person name="Pana W."/>
            <person name="Ganta P."/>
            <person name="Santapan N."/>
            <person name="Songngamsuk T."/>
            <person name="Phatcharaharikarn M."/>
            <person name="Kerdtoob S."/>
            <person name="Nantapong N."/>
        </authorList>
    </citation>
    <scope>NUCLEOTIDE SEQUENCE [LARGE SCALE GENOMIC DNA]</scope>
    <source>
        <strain evidence="2">WPN32</strain>
    </source>
</reference>
<evidence type="ECO:0000313" key="2">
    <source>
        <dbReference type="Proteomes" id="UP001257948"/>
    </source>
</evidence>
<dbReference type="NCBIfam" id="TIGR04267">
    <property type="entry name" value="mod_HExxH"/>
    <property type="match status" value="1"/>
</dbReference>
<accession>A0ABU3LY46</accession>
<gene>
    <name evidence="1" type="ORF">RQC66_25940</name>
</gene>
<dbReference type="InterPro" id="IPR026337">
    <property type="entry name" value="AKG_HExxH"/>
</dbReference>
<organism evidence="1 2">
    <name type="scientific">Streptomyces justiciae</name>
    <dbReference type="NCBI Taxonomy" id="2780140"/>
    <lineage>
        <taxon>Bacteria</taxon>
        <taxon>Bacillati</taxon>
        <taxon>Actinomycetota</taxon>
        <taxon>Actinomycetes</taxon>
        <taxon>Kitasatosporales</taxon>
        <taxon>Streptomycetaceae</taxon>
        <taxon>Streptomyces</taxon>
    </lineage>
</organism>
<sequence length="398" mass="43331">MLTTTRPRTTGDTRRIAVSTTELRQLGTTTPDPDTARLLLATRVSKRLLLLRTFLDAVPRPGESADHWALLEAAERAAPEAVREVLHHPAVGSWAEETLRRLRASRPDAPPDLGYFGAMAAAAALRAGLDFSVRLRSGGRLLALPSLGALRRERPGVLTVTAESWRQPPADCQALPLHRLAGTTVTLDDLDPYRAPRPFGRVRPARRLTAQGRAQWDRRFTGAMALLDRVDPARAEEIRTLLSCVVPLARTSRSAGATAPATPGSVLLRPRARLDLAAALVHEVAHGKLAALSDLVRLHTAGPEPHYRVPWRPDRRPFEGLLHGAYAHAALAGWWRRAAHAGVDGASARHAHYGRQVTAVLPVLVGSRHLTPEGHEFVGALADHGARIRSRNTEEGRQ</sequence>
<protein>
    <submittedName>
        <fullName evidence="1">HEXXH motif-containing putative peptide modification protein</fullName>
    </submittedName>
</protein>
<comment type="caution">
    <text evidence="1">The sequence shown here is derived from an EMBL/GenBank/DDBJ whole genome shotgun (WGS) entry which is preliminary data.</text>
</comment>
<dbReference type="EMBL" id="JAVTLL010000018">
    <property type="protein sequence ID" value="MDT7844164.1"/>
    <property type="molecule type" value="Genomic_DNA"/>
</dbReference>
<dbReference type="Proteomes" id="UP001257948">
    <property type="component" value="Unassembled WGS sequence"/>
</dbReference>